<evidence type="ECO:0000313" key="3">
    <source>
        <dbReference type="Proteomes" id="UP001569904"/>
    </source>
</evidence>
<feature type="region of interest" description="Disordered" evidence="1">
    <location>
        <begin position="155"/>
        <end position="225"/>
    </location>
</feature>
<comment type="caution">
    <text evidence="2">The sequence shown here is derived from an EMBL/GenBank/DDBJ whole genome shotgun (WGS) entry which is preliminary data.</text>
</comment>
<feature type="compositionally biased region" description="Basic residues" evidence="1">
    <location>
        <begin position="211"/>
        <end position="225"/>
    </location>
</feature>
<sequence length="225" mass="24852">MALLGEIAPYVTADHGHHRQIRDHLVAMLVRHGFPRAAREVAERSLSAVKEWAATHPQRDEARFCLGAAHDTCGQARLADGQPVAAEAVLAVAVDIYHELAAEHPTFIEADQRLANSLQHLGEVHRALDLPEHKDKEYEIWSECSEIRARLFQANTSPGNGHRSRPGLPAPRRSGQARRRSGQRAEAAEHPPDDDGGGGGNVSVRRETRRGTRHCQGGRRRLRDA</sequence>
<reference evidence="2 3" key="1">
    <citation type="submission" date="2023-11" db="EMBL/GenBank/DDBJ databases">
        <title>Actinomadura monticuli sp. nov., isolated from volcanic ash.</title>
        <authorList>
            <person name="Lee S.D."/>
            <person name="Yang H."/>
            <person name="Kim I.S."/>
        </authorList>
    </citation>
    <scope>NUCLEOTIDE SEQUENCE [LARGE SCALE GENOMIC DNA]</scope>
    <source>
        <strain evidence="2 3">DSM 45346</strain>
    </source>
</reference>
<dbReference type="Proteomes" id="UP001569904">
    <property type="component" value="Unassembled WGS sequence"/>
</dbReference>
<protein>
    <recommendedName>
        <fullName evidence="4">Tetratricopeptide repeat protein</fullName>
    </recommendedName>
</protein>
<accession>A0ABV4QU24</accession>
<evidence type="ECO:0000313" key="2">
    <source>
        <dbReference type="EMBL" id="MFA1554106.1"/>
    </source>
</evidence>
<evidence type="ECO:0000256" key="1">
    <source>
        <dbReference type="SAM" id="MobiDB-lite"/>
    </source>
</evidence>
<proteinExistence type="predicted"/>
<name>A0ABV4QU24_9ACTN</name>
<dbReference type="RefSeq" id="WP_371940499.1">
    <property type="nucleotide sequence ID" value="NZ_JAXCEH010000005.1"/>
</dbReference>
<dbReference type="EMBL" id="JAXCEH010000005">
    <property type="protein sequence ID" value="MFA1554106.1"/>
    <property type="molecule type" value="Genomic_DNA"/>
</dbReference>
<dbReference type="Gene3D" id="1.25.40.10">
    <property type="entry name" value="Tetratricopeptide repeat domain"/>
    <property type="match status" value="1"/>
</dbReference>
<evidence type="ECO:0008006" key="4">
    <source>
        <dbReference type="Google" id="ProtNLM"/>
    </source>
</evidence>
<keyword evidence="3" id="KW-1185">Reference proteome</keyword>
<gene>
    <name evidence="2" type="ORF">SM436_10450</name>
</gene>
<dbReference type="InterPro" id="IPR011990">
    <property type="entry name" value="TPR-like_helical_dom_sf"/>
</dbReference>
<organism evidence="2 3">
    <name type="scientific">Actinomadura chokoriensis</name>
    <dbReference type="NCBI Taxonomy" id="454156"/>
    <lineage>
        <taxon>Bacteria</taxon>
        <taxon>Bacillati</taxon>
        <taxon>Actinomycetota</taxon>
        <taxon>Actinomycetes</taxon>
        <taxon>Streptosporangiales</taxon>
        <taxon>Thermomonosporaceae</taxon>
        <taxon>Actinomadura</taxon>
    </lineage>
</organism>